<proteinExistence type="predicted"/>
<dbReference type="EMBL" id="JAUESC010000003">
    <property type="protein sequence ID" value="KAK0600755.1"/>
    <property type="molecule type" value="Genomic_DNA"/>
</dbReference>
<reference evidence="1" key="2">
    <citation type="submission" date="2023-06" db="EMBL/GenBank/DDBJ databases">
        <authorList>
            <person name="Swenson N.G."/>
            <person name="Wegrzyn J.L."/>
            <person name="Mcevoy S.L."/>
        </authorList>
    </citation>
    <scope>NUCLEOTIDE SEQUENCE</scope>
    <source>
        <strain evidence="1">NS2018</strain>
        <tissue evidence="1">Leaf</tissue>
    </source>
</reference>
<evidence type="ECO:0000313" key="2">
    <source>
        <dbReference type="Proteomes" id="UP001168877"/>
    </source>
</evidence>
<dbReference type="PANTHER" id="PTHR27006">
    <property type="entry name" value="PROMASTIGOTE SURFACE ANTIGEN PROTEIN PSA"/>
    <property type="match status" value="1"/>
</dbReference>
<evidence type="ECO:0000313" key="1">
    <source>
        <dbReference type="EMBL" id="KAK0600755.1"/>
    </source>
</evidence>
<protein>
    <submittedName>
        <fullName evidence="1">Uncharacterized protein</fullName>
    </submittedName>
</protein>
<name>A0AA39T408_ACESA</name>
<reference evidence="1" key="1">
    <citation type="journal article" date="2022" name="Plant J.">
        <title>Strategies of tolerance reflected in two North American maple genomes.</title>
        <authorList>
            <person name="McEvoy S.L."/>
            <person name="Sezen U.U."/>
            <person name="Trouern-Trend A."/>
            <person name="McMahon S.M."/>
            <person name="Schaberg P.G."/>
            <person name="Yang J."/>
            <person name="Wegrzyn J.L."/>
            <person name="Swenson N.G."/>
        </authorList>
    </citation>
    <scope>NUCLEOTIDE SEQUENCE</scope>
    <source>
        <strain evidence="1">NS2018</strain>
    </source>
</reference>
<keyword evidence="2" id="KW-1185">Reference proteome</keyword>
<accession>A0AA39T408</accession>
<comment type="caution">
    <text evidence="1">The sequence shown here is derived from an EMBL/GenBank/DDBJ whole genome shotgun (WGS) entry which is preliminary data.</text>
</comment>
<dbReference type="AlphaFoldDB" id="A0AA39T408"/>
<gene>
    <name evidence="1" type="ORF">LWI29_018107</name>
</gene>
<organism evidence="1 2">
    <name type="scientific">Acer saccharum</name>
    <name type="common">Sugar maple</name>
    <dbReference type="NCBI Taxonomy" id="4024"/>
    <lineage>
        <taxon>Eukaryota</taxon>
        <taxon>Viridiplantae</taxon>
        <taxon>Streptophyta</taxon>
        <taxon>Embryophyta</taxon>
        <taxon>Tracheophyta</taxon>
        <taxon>Spermatophyta</taxon>
        <taxon>Magnoliopsida</taxon>
        <taxon>eudicotyledons</taxon>
        <taxon>Gunneridae</taxon>
        <taxon>Pentapetalae</taxon>
        <taxon>rosids</taxon>
        <taxon>malvids</taxon>
        <taxon>Sapindales</taxon>
        <taxon>Sapindaceae</taxon>
        <taxon>Hippocastanoideae</taxon>
        <taxon>Acereae</taxon>
        <taxon>Acer</taxon>
    </lineage>
</organism>
<dbReference type="PANTHER" id="PTHR27006:SF616">
    <property type="entry name" value="CYSTEINE-RICH RECEPTOR-LIKE PROTEIN KINASE 10"/>
    <property type="match status" value="1"/>
</dbReference>
<sequence length="141" mass="15990">MLDHMMPLANKIRKGERRWFSRLQGLRVLQEIVFPIIMKLLTALCVPYVLAWENHTAGAPLRVIDPILTGGSIVEMERCIAIGLLCVQEAAYRPSMADIDRMLNSYSMDLSRPCEPASFWQNTSELEDDANDISISELVPR</sequence>
<dbReference type="Proteomes" id="UP001168877">
    <property type="component" value="Unassembled WGS sequence"/>
</dbReference>